<proteinExistence type="predicted"/>
<dbReference type="OrthoDB" id="1911848at2759"/>
<dbReference type="GO" id="GO:0004672">
    <property type="term" value="F:protein kinase activity"/>
    <property type="evidence" value="ECO:0007669"/>
    <property type="project" value="InterPro"/>
</dbReference>
<dbReference type="InterPro" id="IPR000719">
    <property type="entry name" value="Prot_kinase_dom"/>
</dbReference>
<evidence type="ECO:0000259" key="1">
    <source>
        <dbReference type="PROSITE" id="PS50011"/>
    </source>
</evidence>
<name>A0A8H4E9Z6_9EURO</name>
<dbReference type="EMBL" id="JAAAPX010000235">
    <property type="protein sequence ID" value="KAF4226541.1"/>
    <property type="molecule type" value="Genomic_DNA"/>
</dbReference>
<dbReference type="SUPFAM" id="SSF56112">
    <property type="entry name" value="Protein kinase-like (PK-like)"/>
    <property type="match status" value="1"/>
</dbReference>
<reference evidence="2" key="1">
    <citation type="journal article" date="2020" name="bioRxiv">
        <title>Genomic and phenotypic heterogeneity of clinical isolates of the human pathogens Aspergillus fumigatus, Aspergillus lentulus and Aspergillus fumigatiaffinis.</title>
        <authorList>
            <person name="dos Santos R.A.C."/>
            <person name="Steenwyk J.L."/>
            <person name="Rivero-Menendez O."/>
            <person name="Mead M.E."/>
            <person name="Silva L.P."/>
            <person name="Bastos R.W."/>
            <person name="Alastruey-Izquierdo A."/>
            <person name="Goldman G.H."/>
            <person name="Rokas A."/>
        </authorList>
    </citation>
    <scope>NUCLEOTIDE SEQUENCE</scope>
    <source>
        <strain evidence="2">CNM-CM6805</strain>
    </source>
</reference>
<organism evidence="2 3">
    <name type="scientific">Aspergillus fumigatiaffinis</name>
    <dbReference type="NCBI Taxonomy" id="340414"/>
    <lineage>
        <taxon>Eukaryota</taxon>
        <taxon>Fungi</taxon>
        <taxon>Dikarya</taxon>
        <taxon>Ascomycota</taxon>
        <taxon>Pezizomycotina</taxon>
        <taxon>Eurotiomycetes</taxon>
        <taxon>Eurotiomycetidae</taxon>
        <taxon>Eurotiales</taxon>
        <taxon>Aspergillaceae</taxon>
        <taxon>Aspergillus</taxon>
        <taxon>Aspergillus subgen. Fumigati</taxon>
    </lineage>
</organism>
<dbReference type="GO" id="GO:0005524">
    <property type="term" value="F:ATP binding"/>
    <property type="evidence" value="ECO:0007669"/>
    <property type="project" value="InterPro"/>
</dbReference>
<dbReference type="Proteomes" id="UP000653565">
    <property type="component" value="Unassembled WGS sequence"/>
</dbReference>
<evidence type="ECO:0000313" key="3">
    <source>
        <dbReference type="Proteomes" id="UP000653565"/>
    </source>
</evidence>
<protein>
    <recommendedName>
        <fullName evidence="1">Protein kinase domain-containing protein</fullName>
    </recommendedName>
</protein>
<sequence length="441" mass="49925">MSGADVSLAVVGTVDLCFKYGKSLVESYNSFKAAEREISEQALSLTGRWRRISLQLQILKEIWSSLDEEHQRLQDEVLQILVQKLQHAVLQISKAETRHDGVGSGRLSRLKQWKYAFTVKEILHSVIDDLKEWQAIFDPSWYLIIRVASPLIDVELARPRQPSETALSVANRLRQALTTKPQLNERIFLPASGIAKFQDTRILFSEARTMLLHQVGSSSSLILDHAECHPDANLSVLTQDIRALARQLRHTEPIKFCLLECFGVVKNQDENTGRVDSFDFIFRIPRDMRQPRSLRDHLCAGDSYSLSDVFAIAKRLALSVSYAHIMGFVHKNIQPETVLIFDDGRSPLGWSALVGFRTVRMADGKTLRHGDAAWDRNLYRHPDRQGLLPDTDYAMQHDIYSLGVCLLEIGLWRSLVAYDDPDGSPSLAKRRPAFPTLATPT</sequence>
<dbReference type="AlphaFoldDB" id="A0A8H4E9Z6"/>
<dbReference type="PANTHER" id="PTHR37542:SF1">
    <property type="entry name" value="PRION-INHIBITION AND PROPAGATION HELO DOMAIN-CONTAINING PROTEIN"/>
    <property type="match status" value="1"/>
</dbReference>
<feature type="domain" description="Protein kinase" evidence="1">
    <location>
        <begin position="96"/>
        <end position="441"/>
    </location>
</feature>
<dbReference type="InterPro" id="IPR011009">
    <property type="entry name" value="Kinase-like_dom_sf"/>
</dbReference>
<evidence type="ECO:0000313" key="2">
    <source>
        <dbReference type="EMBL" id="KAF4226541.1"/>
    </source>
</evidence>
<dbReference type="Gene3D" id="1.10.510.10">
    <property type="entry name" value="Transferase(Phosphotransferase) domain 1"/>
    <property type="match status" value="1"/>
</dbReference>
<reference evidence="2" key="2">
    <citation type="submission" date="2020-04" db="EMBL/GenBank/DDBJ databases">
        <authorList>
            <person name="Santos R.A.C."/>
            <person name="Steenwyk J.L."/>
            <person name="Rivero-Menendez O."/>
            <person name="Mead M.E."/>
            <person name="Silva L.P."/>
            <person name="Bastos R.W."/>
            <person name="Alastruey-Izquierdo A."/>
            <person name="Goldman G.H."/>
            <person name="Rokas A."/>
        </authorList>
    </citation>
    <scope>NUCLEOTIDE SEQUENCE</scope>
    <source>
        <strain evidence="2">CNM-CM6805</strain>
    </source>
</reference>
<dbReference type="PROSITE" id="PS50011">
    <property type="entry name" value="PROTEIN_KINASE_DOM"/>
    <property type="match status" value="1"/>
</dbReference>
<keyword evidence="3" id="KW-1185">Reference proteome</keyword>
<gene>
    <name evidence="2" type="ORF">CNMCM6805_004410</name>
</gene>
<accession>A0A8H4E9Z6</accession>
<dbReference type="PANTHER" id="PTHR37542">
    <property type="entry name" value="HELO DOMAIN-CONTAINING PROTEIN-RELATED"/>
    <property type="match status" value="1"/>
</dbReference>
<comment type="caution">
    <text evidence="2">The sequence shown here is derived from an EMBL/GenBank/DDBJ whole genome shotgun (WGS) entry which is preliminary data.</text>
</comment>